<dbReference type="EMBL" id="JACEIK010006605">
    <property type="protein sequence ID" value="MCE2055971.1"/>
    <property type="molecule type" value="Genomic_DNA"/>
</dbReference>
<gene>
    <name evidence="1" type="ORF">HAX54_026629</name>
    <name evidence="2" type="ORF">HAX54_043830</name>
</gene>
<evidence type="ECO:0000313" key="3">
    <source>
        <dbReference type="Proteomes" id="UP000823775"/>
    </source>
</evidence>
<accession>A0ABS8W3S1</accession>
<proteinExistence type="predicted"/>
<keyword evidence="3" id="KW-1185">Reference proteome</keyword>
<name>A0ABS8W3S1_DATST</name>
<dbReference type="EMBL" id="JACEIK010003230">
    <property type="protein sequence ID" value="MCD9640894.1"/>
    <property type="molecule type" value="Genomic_DNA"/>
</dbReference>
<protein>
    <submittedName>
        <fullName evidence="2">Uncharacterized protein</fullName>
    </submittedName>
</protein>
<dbReference type="Proteomes" id="UP000823775">
    <property type="component" value="Unassembled WGS sequence"/>
</dbReference>
<reference evidence="2 3" key="2">
    <citation type="journal article" date="2021" name="BMC Genomics">
        <title>Datura genome reveals duplications of psychoactive alkaloid biosynthetic genes and high mutation rate following tissue culture.</title>
        <authorList>
            <person name="Rajewski A."/>
            <person name="Carter-House D."/>
            <person name="Stajich J."/>
            <person name="Litt A."/>
        </authorList>
    </citation>
    <scope>NUCLEOTIDE SEQUENCE [LARGE SCALE GENOMIC DNA]</scope>
    <source>
        <strain evidence="2">AR-01</strain>
    </source>
</reference>
<comment type="caution">
    <text evidence="2">The sequence shown here is derived from an EMBL/GenBank/DDBJ whole genome shotgun (WGS) entry which is preliminary data.</text>
</comment>
<sequence length="102" mass="11653">MTKVYLLSPKDAHSSGSEATISDDALQGVRGLLALYSFQIFMDKDKHFREFIKGMVSNTSCSSCQFGEFLGFWTACTYNVWYIKEECSQAQHSRQGYRTGKW</sequence>
<organism evidence="2 3">
    <name type="scientific">Datura stramonium</name>
    <name type="common">Jimsonweed</name>
    <name type="synonym">Common thornapple</name>
    <dbReference type="NCBI Taxonomy" id="4076"/>
    <lineage>
        <taxon>Eukaryota</taxon>
        <taxon>Viridiplantae</taxon>
        <taxon>Streptophyta</taxon>
        <taxon>Embryophyta</taxon>
        <taxon>Tracheophyta</taxon>
        <taxon>Spermatophyta</taxon>
        <taxon>Magnoliopsida</taxon>
        <taxon>eudicotyledons</taxon>
        <taxon>Gunneridae</taxon>
        <taxon>Pentapetalae</taxon>
        <taxon>asterids</taxon>
        <taxon>lamiids</taxon>
        <taxon>Solanales</taxon>
        <taxon>Solanaceae</taxon>
        <taxon>Solanoideae</taxon>
        <taxon>Datureae</taxon>
        <taxon>Datura</taxon>
    </lineage>
</organism>
<evidence type="ECO:0000313" key="2">
    <source>
        <dbReference type="EMBL" id="MCE2055971.1"/>
    </source>
</evidence>
<reference evidence="2" key="1">
    <citation type="submission" date="2020-07" db="EMBL/GenBank/DDBJ databases">
        <authorList>
            <person name="Rajewski A."/>
        </authorList>
    </citation>
    <scope>NUCLEOTIDE SEQUENCE</scope>
    <source>
        <strain evidence="2">AR-01</strain>
    </source>
</reference>
<evidence type="ECO:0000313" key="1">
    <source>
        <dbReference type="EMBL" id="MCD9640894.1"/>
    </source>
</evidence>